<evidence type="ECO:0000313" key="2">
    <source>
        <dbReference type="Proteomes" id="UP001246690"/>
    </source>
</evidence>
<accession>A0ABY9S5V6</accession>
<dbReference type="Proteomes" id="UP001246690">
    <property type="component" value="Chromosome"/>
</dbReference>
<dbReference type="SUPFAM" id="SSF160419">
    <property type="entry name" value="YdfO-like"/>
    <property type="match status" value="1"/>
</dbReference>
<gene>
    <name evidence="1" type="ORF">RHD99_13525</name>
</gene>
<protein>
    <submittedName>
        <fullName evidence="1">DUF1398 family protein</fullName>
    </submittedName>
</protein>
<dbReference type="InterPro" id="IPR009833">
    <property type="entry name" value="DUF1398"/>
</dbReference>
<dbReference type="EMBL" id="CP133838">
    <property type="protein sequence ID" value="WMY72506.1"/>
    <property type="molecule type" value="Genomic_DNA"/>
</dbReference>
<dbReference type="Pfam" id="PF07166">
    <property type="entry name" value="DUF1398"/>
    <property type="match status" value="1"/>
</dbReference>
<dbReference type="RefSeq" id="WP_309874446.1">
    <property type="nucleotide sequence ID" value="NZ_CP133838.1"/>
</dbReference>
<evidence type="ECO:0000313" key="1">
    <source>
        <dbReference type="EMBL" id="WMY72506.1"/>
    </source>
</evidence>
<dbReference type="InterPro" id="IPR036696">
    <property type="entry name" value="YdfO-like_sf"/>
</dbReference>
<sequence>MSKAIDNLQAAMKKAMANRPAVGGFPYLAETLRAAGVKTNEWTLPSCQSLYITDLGPVVVPGLPLETGIADVPVFNQLAVIHALREDQTGRTSFPKFLAAIWQAGIVRYSVDFTARQVTYFGCHGESYVEAYPDVAVR</sequence>
<reference evidence="1 2" key="1">
    <citation type="submission" date="2023-09" db="EMBL/GenBank/DDBJ databases">
        <title>Buttiauxella selenatireducens sp. nov., isolated from the rhizosphere of Cardamine hupingshanesis.</title>
        <authorList>
            <person name="Zhang S."/>
            <person name="Xu Z."/>
            <person name="Wang H."/>
            <person name="Guo Y."/>
        </authorList>
    </citation>
    <scope>NUCLEOTIDE SEQUENCE [LARGE SCALE GENOMIC DNA]</scope>
    <source>
        <strain evidence="1 2">R73</strain>
    </source>
</reference>
<dbReference type="Gene3D" id="3.30.1810.10">
    <property type="entry name" value="YdfO-like"/>
    <property type="match status" value="1"/>
</dbReference>
<organism evidence="1 2">
    <name type="scientific">Buttiauxella selenatireducens</name>
    <dbReference type="NCBI Taxonomy" id="3073902"/>
    <lineage>
        <taxon>Bacteria</taxon>
        <taxon>Pseudomonadati</taxon>
        <taxon>Pseudomonadota</taxon>
        <taxon>Gammaproteobacteria</taxon>
        <taxon>Enterobacterales</taxon>
        <taxon>Enterobacteriaceae</taxon>
        <taxon>Buttiauxella</taxon>
    </lineage>
</organism>
<proteinExistence type="predicted"/>
<keyword evidence="2" id="KW-1185">Reference proteome</keyword>
<name>A0ABY9S5V6_9ENTR</name>